<dbReference type="OrthoDB" id="290762at2"/>
<gene>
    <name evidence="1" type="ORF">DTL42_01650</name>
</gene>
<organism evidence="1 2">
    <name type="scientific">Bremerella cremea</name>
    <dbReference type="NCBI Taxonomy" id="1031537"/>
    <lineage>
        <taxon>Bacteria</taxon>
        <taxon>Pseudomonadati</taxon>
        <taxon>Planctomycetota</taxon>
        <taxon>Planctomycetia</taxon>
        <taxon>Pirellulales</taxon>
        <taxon>Pirellulaceae</taxon>
        <taxon>Bremerella</taxon>
    </lineage>
</organism>
<proteinExistence type="predicted"/>
<reference evidence="1 2" key="1">
    <citation type="submission" date="2018-07" db="EMBL/GenBank/DDBJ databases">
        <title>Comparative genomes isolates from brazilian mangrove.</title>
        <authorList>
            <person name="De Araujo J.E."/>
            <person name="Taketani R.G."/>
            <person name="Silva M.C.P."/>
            <person name="Lourenco M.V."/>
            <person name="Oliveira V.M."/>
            <person name="Andreote F.D."/>
        </authorList>
    </citation>
    <scope>NUCLEOTIDE SEQUENCE [LARGE SCALE GENOMIC DNA]</scope>
    <source>
        <strain evidence="1 2">HEX PRIS-MGV</strain>
    </source>
</reference>
<accession>A0A368KU43</accession>
<evidence type="ECO:0000313" key="1">
    <source>
        <dbReference type="EMBL" id="RCS53899.1"/>
    </source>
</evidence>
<dbReference type="Proteomes" id="UP000253562">
    <property type="component" value="Unassembled WGS sequence"/>
</dbReference>
<dbReference type="AlphaFoldDB" id="A0A368KU43"/>
<sequence length="156" mass="17163">MFFLLSSSSLPLLALRCFVMFAVWTGPIPYLHCHGALDSVTGTGYVQLAKHLSRHHKCDSSCIAKSYSWHFHLAVPTGEEEGTIPPSQCLSADGMTTNQSSDWDDCQLAASLAHPFLQDKGMCVAPVADSVFLSRGFYDSYARTLPLPMRFSVVRC</sequence>
<comment type="caution">
    <text evidence="1">The sequence shown here is derived from an EMBL/GenBank/DDBJ whole genome shotgun (WGS) entry which is preliminary data.</text>
</comment>
<dbReference type="EMBL" id="QPEX01000010">
    <property type="protein sequence ID" value="RCS53899.1"/>
    <property type="molecule type" value="Genomic_DNA"/>
</dbReference>
<name>A0A368KU43_9BACT</name>
<evidence type="ECO:0000313" key="2">
    <source>
        <dbReference type="Proteomes" id="UP000253562"/>
    </source>
</evidence>
<protein>
    <submittedName>
        <fullName evidence="1">Uncharacterized protein</fullName>
    </submittedName>
</protein>
<dbReference type="RefSeq" id="WP_114366963.1">
    <property type="nucleotide sequence ID" value="NZ_QPEX01000010.1"/>
</dbReference>